<name>A0A3M7SCN2_BRAPC</name>
<dbReference type="AlphaFoldDB" id="A0A3M7SCN2"/>
<keyword evidence="2" id="KW-1185">Reference proteome</keyword>
<accession>A0A3M7SCN2</accession>
<proteinExistence type="predicted"/>
<protein>
    <submittedName>
        <fullName evidence="1">Uncharacterized protein</fullName>
    </submittedName>
</protein>
<comment type="caution">
    <text evidence="1">The sequence shown here is derived from an EMBL/GenBank/DDBJ whole genome shotgun (WGS) entry which is preliminary data.</text>
</comment>
<sequence>MEEKPQVPNIKKIKIFNFFLDSNKVVLKKNIVKIHVNFESNSEIADHFIIYLMIQLENQQRLILKKAKAYRNASTYMSRFMLKPDSYHSEATYSLARNKQKRTTAFTAALTVASSAKYVVQVFHQSSYRVTMSSDQYSLAIFDLRDNAVMPEWQKSLNKITAYLGSFSGSSGSLASISGDLKIIFTLTCSSPCLAAVSDLFKPCKPPYILSLSLHVFKTGIQCKSSSSWMKNNVLIALFKTLCEKIGFGENCENYLQFTICLTILTLYFNNNYFISNSVGIKLYRIISIKVEIMQRYIYNKKINSAISKCTMQKAHHQNDAILTQFFSWTLNLAAKIASWNGKKRQSTIQDGGHMIFSRFQVAIVGAQTHEQYHKI</sequence>
<evidence type="ECO:0000313" key="2">
    <source>
        <dbReference type="Proteomes" id="UP000276133"/>
    </source>
</evidence>
<dbReference type="EMBL" id="REGN01001622">
    <property type="protein sequence ID" value="RNA33546.1"/>
    <property type="molecule type" value="Genomic_DNA"/>
</dbReference>
<evidence type="ECO:0000313" key="1">
    <source>
        <dbReference type="EMBL" id="RNA33546.1"/>
    </source>
</evidence>
<organism evidence="1 2">
    <name type="scientific">Brachionus plicatilis</name>
    <name type="common">Marine rotifer</name>
    <name type="synonym">Brachionus muelleri</name>
    <dbReference type="NCBI Taxonomy" id="10195"/>
    <lineage>
        <taxon>Eukaryota</taxon>
        <taxon>Metazoa</taxon>
        <taxon>Spiralia</taxon>
        <taxon>Gnathifera</taxon>
        <taxon>Rotifera</taxon>
        <taxon>Eurotatoria</taxon>
        <taxon>Monogononta</taxon>
        <taxon>Pseudotrocha</taxon>
        <taxon>Ploima</taxon>
        <taxon>Brachionidae</taxon>
        <taxon>Brachionus</taxon>
    </lineage>
</organism>
<dbReference type="Proteomes" id="UP000276133">
    <property type="component" value="Unassembled WGS sequence"/>
</dbReference>
<gene>
    <name evidence="1" type="ORF">BpHYR1_044584</name>
</gene>
<reference evidence="1 2" key="1">
    <citation type="journal article" date="2018" name="Sci. Rep.">
        <title>Genomic signatures of local adaptation to the degree of environmental predictability in rotifers.</title>
        <authorList>
            <person name="Franch-Gras L."/>
            <person name="Hahn C."/>
            <person name="Garcia-Roger E.M."/>
            <person name="Carmona M.J."/>
            <person name="Serra M."/>
            <person name="Gomez A."/>
        </authorList>
    </citation>
    <scope>NUCLEOTIDE SEQUENCE [LARGE SCALE GENOMIC DNA]</scope>
    <source>
        <strain evidence="1">HYR1</strain>
    </source>
</reference>